<dbReference type="OrthoDB" id="264636at2759"/>
<dbReference type="AlphaFoldDB" id="A0A088RLI2"/>
<keyword evidence="4" id="KW-1185">Reference proteome</keyword>
<evidence type="ECO:0008006" key="5">
    <source>
        <dbReference type="Google" id="ProtNLM"/>
    </source>
</evidence>
<protein>
    <recommendedName>
        <fullName evidence="5">GPI-anchored surface protein</fullName>
    </recommendedName>
</protein>
<evidence type="ECO:0000313" key="3">
    <source>
        <dbReference type="EMBL" id="AIN96778.1"/>
    </source>
</evidence>
<evidence type="ECO:0000313" key="4">
    <source>
        <dbReference type="Proteomes" id="UP000063063"/>
    </source>
</evidence>
<dbReference type="KEGG" id="lpan:LPMP_150560"/>
<sequence length="331" mass="35091">MTSSTSVARPVPMRLGSLLLGVFSLLTAAALTRAADVSYQTDPRALLGCSAYADYFPYMITTTDCPVRDLCITRKRCCKNRNETNLGKCLDITSFSCDTAAMCANYSEGTSRSSSSTNLWYPETQDGGASLMCCQAGTTTTEAPAVPPLDSSSLEEVSQDTDLPPASMCDDTTSTACTVMSMFAPIVRAFCQNPNLSMYTDAYINENVPHMCCLYTAAPLNGNSNESVTAGKVACGSNLLDLPLTGEYHCMLDLRGAAKVCCNGRIEDHLSSSDGTGSAASSGQSRVFTYISHECLFNPDTNGNSAPSPAMSVTQRLTVAVLSVMAAYLCT</sequence>
<evidence type="ECO:0000256" key="1">
    <source>
        <dbReference type="SAM" id="MobiDB-lite"/>
    </source>
</evidence>
<dbReference type="GeneID" id="22573476"/>
<feature type="signal peptide" evidence="2">
    <location>
        <begin position="1"/>
        <end position="34"/>
    </location>
</feature>
<gene>
    <name evidence="3" type="ORF">LPMP_150560</name>
</gene>
<reference evidence="3 4" key="1">
    <citation type="journal article" date="2015" name="Sci. Rep.">
        <title>The genome of Leishmania panamensis: insights into genomics of the L. (Viannia) subgenus.</title>
        <authorList>
            <person name="Llanes A."/>
            <person name="Restrepo C.M."/>
            <person name="Vecchio G.D."/>
            <person name="Anguizola F.J."/>
            <person name="Lleonart R."/>
        </authorList>
    </citation>
    <scope>NUCLEOTIDE SEQUENCE [LARGE SCALE GENOMIC DNA]</scope>
    <source>
        <strain evidence="3 4">MHOM/PA/94/PSC-1</strain>
    </source>
</reference>
<dbReference type="RefSeq" id="XP_010697431.1">
    <property type="nucleotide sequence ID" value="XM_010699129.1"/>
</dbReference>
<accession>A0A088RLI2</accession>
<keyword evidence="2" id="KW-0732">Signal</keyword>
<dbReference type="Proteomes" id="UP000063063">
    <property type="component" value="Chromosome 15"/>
</dbReference>
<evidence type="ECO:0000256" key="2">
    <source>
        <dbReference type="SAM" id="SignalP"/>
    </source>
</evidence>
<dbReference type="eggNOG" id="ENOG502SM46">
    <property type="taxonomic scope" value="Eukaryota"/>
</dbReference>
<proteinExistence type="predicted"/>
<dbReference type="EMBL" id="CP009384">
    <property type="protein sequence ID" value="AIN96778.1"/>
    <property type="molecule type" value="Genomic_DNA"/>
</dbReference>
<dbReference type="VEuPathDB" id="TriTrypDB:LPMP_150560"/>
<organism evidence="3 4">
    <name type="scientific">Leishmania panamensis</name>
    <dbReference type="NCBI Taxonomy" id="5679"/>
    <lineage>
        <taxon>Eukaryota</taxon>
        <taxon>Discoba</taxon>
        <taxon>Euglenozoa</taxon>
        <taxon>Kinetoplastea</taxon>
        <taxon>Metakinetoplastina</taxon>
        <taxon>Trypanosomatida</taxon>
        <taxon>Trypanosomatidae</taxon>
        <taxon>Leishmaniinae</taxon>
        <taxon>Leishmania</taxon>
        <taxon>Leishmania guyanensis species complex</taxon>
    </lineage>
</organism>
<feature type="chain" id="PRO_5001838997" description="GPI-anchored surface protein" evidence="2">
    <location>
        <begin position="35"/>
        <end position="331"/>
    </location>
</feature>
<name>A0A088RLI2_LEIPA</name>
<feature type="region of interest" description="Disordered" evidence="1">
    <location>
        <begin position="145"/>
        <end position="167"/>
    </location>
</feature>